<feature type="domain" description="SCP" evidence="2">
    <location>
        <begin position="34"/>
        <end position="151"/>
    </location>
</feature>
<dbReference type="InterPro" id="IPR035940">
    <property type="entry name" value="CAP_sf"/>
</dbReference>
<dbReference type="PANTHER" id="PTHR31157:SF1">
    <property type="entry name" value="SCP DOMAIN-CONTAINING PROTEIN"/>
    <property type="match status" value="1"/>
</dbReference>
<comment type="caution">
    <text evidence="3">The sequence shown here is derived from an EMBL/GenBank/DDBJ whole genome shotgun (WGS) entry which is preliminary data.</text>
</comment>
<protein>
    <recommendedName>
        <fullName evidence="2">SCP domain-containing protein</fullName>
    </recommendedName>
</protein>
<dbReference type="Pfam" id="PF00188">
    <property type="entry name" value="CAP"/>
    <property type="match status" value="1"/>
</dbReference>
<dbReference type="SUPFAM" id="SSF55797">
    <property type="entry name" value="PR-1-like"/>
    <property type="match status" value="1"/>
</dbReference>
<sequence length="157" mass="16624">MKLPAILALLAAARSLAAATPDAPADDWRGEMLAQVNSVRALASRPPLKLDGAADELAQRHSEYQASIDQLTHDDSGGSLGERATRLGIRWSALAENVAVGSLTVEQTVAMWVDSPLHYANLVGQYALAGFGRAAGNATGARETVYWTQDFVQPLPA</sequence>
<organism evidence="3 4">
    <name type="scientific">Coemansia erecta</name>
    <dbReference type="NCBI Taxonomy" id="147472"/>
    <lineage>
        <taxon>Eukaryota</taxon>
        <taxon>Fungi</taxon>
        <taxon>Fungi incertae sedis</taxon>
        <taxon>Zoopagomycota</taxon>
        <taxon>Kickxellomycotina</taxon>
        <taxon>Kickxellomycetes</taxon>
        <taxon>Kickxellales</taxon>
        <taxon>Kickxellaceae</taxon>
        <taxon>Coemansia</taxon>
    </lineage>
</organism>
<keyword evidence="4" id="KW-1185">Reference proteome</keyword>
<evidence type="ECO:0000313" key="3">
    <source>
        <dbReference type="EMBL" id="KAJ1722179.1"/>
    </source>
</evidence>
<dbReference type="AlphaFoldDB" id="A0A9W7Y1B0"/>
<gene>
    <name evidence="3" type="ORF">LPJ53_003382</name>
</gene>
<dbReference type="Proteomes" id="UP001149813">
    <property type="component" value="Unassembled WGS sequence"/>
</dbReference>
<dbReference type="InterPro" id="IPR014044">
    <property type="entry name" value="CAP_dom"/>
</dbReference>
<feature type="chain" id="PRO_5040757270" description="SCP domain-containing protein" evidence="1">
    <location>
        <begin position="20"/>
        <end position="157"/>
    </location>
</feature>
<dbReference type="Gene3D" id="3.40.33.10">
    <property type="entry name" value="CAP"/>
    <property type="match status" value="1"/>
</dbReference>
<accession>A0A9W7Y1B0</accession>
<evidence type="ECO:0000256" key="1">
    <source>
        <dbReference type="SAM" id="SignalP"/>
    </source>
</evidence>
<reference evidence="3" key="1">
    <citation type="submission" date="2022-07" db="EMBL/GenBank/DDBJ databases">
        <title>Phylogenomic reconstructions and comparative analyses of Kickxellomycotina fungi.</title>
        <authorList>
            <person name="Reynolds N.K."/>
            <person name="Stajich J.E."/>
            <person name="Barry K."/>
            <person name="Grigoriev I.V."/>
            <person name="Crous P."/>
            <person name="Smith M.E."/>
        </authorList>
    </citation>
    <scope>NUCLEOTIDE SEQUENCE</scope>
    <source>
        <strain evidence="3">NBRC 32514</strain>
    </source>
</reference>
<dbReference type="OrthoDB" id="568194at2759"/>
<dbReference type="EMBL" id="JANBOJ010000126">
    <property type="protein sequence ID" value="KAJ1722179.1"/>
    <property type="molecule type" value="Genomic_DNA"/>
</dbReference>
<evidence type="ECO:0000313" key="4">
    <source>
        <dbReference type="Proteomes" id="UP001149813"/>
    </source>
</evidence>
<keyword evidence="1" id="KW-0732">Signal</keyword>
<feature type="signal peptide" evidence="1">
    <location>
        <begin position="1"/>
        <end position="19"/>
    </location>
</feature>
<dbReference type="PANTHER" id="PTHR31157">
    <property type="entry name" value="SCP DOMAIN-CONTAINING PROTEIN"/>
    <property type="match status" value="1"/>
</dbReference>
<evidence type="ECO:0000259" key="2">
    <source>
        <dbReference type="Pfam" id="PF00188"/>
    </source>
</evidence>
<dbReference type="CDD" id="cd05379">
    <property type="entry name" value="CAP_bacterial"/>
    <property type="match status" value="1"/>
</dbReference>
<proteinExistence type="predicted"/>
<name>A0A9W7Y1B0_9FUNG</name>